<sequence length="388" mass="43022">MGFFDTILSPIMVAVAWIMVRVHDLLVFLGMSAGSGWAWVLSIVGLTVVIRILIIPLFFKQIKASRSMQLVQPEMQKLQKKYKNKTDPASRQKMQEEMMALYREHGANPFSSCLPILLQMPIFFALFRVLNSLGPLANGTYPNGPSIGPLDQQLAAQAESSTLFGAPISETFLSSSDATVKVVTVFLIVLMSATTFLTQRQLTMKNMPASALDNPMARQQRMLMYVLPLIFAFSGVNFPIGVLIYWSVSNLWSMGQQFYTIRRQPAPGSEAAKLRAERLAKKRERKGLPPLEEEEKAAEEQPRGGQRVQPKRKDRAKRTGAAQVPGAVPSTVSADEVEEAPDEDAGDGEVRGKDGLTAAERAQKRYEERAAQRRAAAAKRKPQGKKKK</sequence>
<keyword evidence="5" id="KW-1003">Cell membrane</keyword>
<gene>
    <name evidence="20" type="primary">yidC</name>
    <name evidence="20" type="ORF">GB883_13510</name>
</gene>
<feature type="transmembrane region" description="Helical" evidence="18">
    <location>
        <begin position="37"/>
        <end position="59"/>
    </location>
</feature>
<evidence type="ECO:0000256" key="18">
    <source>
        <dbReference type="SAM" id="Phobius"/>
    </source>
</evidence>
<evidence type="ECO:0000256" key="5">
    <source>
        <dbReference type="ARBA" id="ARBA00022475"/>
    </source>
</evidence>
<comment type="subcellular location">
    <subcellularLocation>
        <location evidence="1">Cell membrane</location>
        <topology evidence="1">Multi-pass membrane protein</topology>
    </subcellularLocation>
    <subcellularLocation>
        <location evidence="16">Membrane</location>
        <topology evidence="16">Multi-pass membrane protein</topology>
    </subcellularLocation>
</comment>
<feature type="transmembrane region" description="Helical" evidence="18">
    <location>
        <begin position="107"/>
        <end position="127"/>
    </location>
</feature>
<dbReference type="PANTHER" id="PTHR12428:SF65">
    <property type="entry name" value="CYTOCHROME C OXIDASE ASSEMBLY PROTEIN COX18, MITOCHONDRIAL"/>
    <property type="match status" value="1"/>
</dbReference>
<comment type="caution">
    <text evidence="20">The sequence shown here is derived from an EMBL/GenBank/DDBJ whole genome shotgun (WGS) entry which is preliminary data.</text>
</comment>
<evidence type="ECO:0000256" key="3">
    <source>
        <dbReference type="ARBA" id="ARBA00015325"/>
    </source>
</evidence>
<dbReference type="GO" id="GO:0051205">
    <property type="term" value="P:protein insertion into membrane"/>
    <property type="evidence" value="ECO:0007669"/>
    <property type="project" value="TreeGrafter"/>
</dbReference>
<dbReference type="PANTHER" id="PTHR12428">
    <property type="entry name" value="OXA1"/>
    <property type="match status" value="1"/>
</dbReference>
<dbReference type="InterPro" id="IPR001708">
    <property type="entry name" value="YidC/ALB3/OXA1/COX18"/>
</dbReference>
<evidence type="ECO:0000256" key="14">
    <source>
        <dbReference type="ARBA" id="ARBA00033245"/>
    </source>
</evidence>
<dbReference type="CDD" id="cd20070">
    <property type="entry name" value="5TM_YidC_Alb3"/>
    <property type="match status" value="1"/>
</dbReference>
<dbReference type="NCBIfam" id="TIGR03592">
    <property type="entry name" value="yidC_oxa1_cterm"/>
    <property type="match status" value="1"/>
</dbReference>
<dbReference type="RefSeq" id="WP_152204556.1">
    <property type="nucleotide sequence ID" value="NZ_VUKF01000059.1"/>
</dbReference>
<evidence type="ECO:0000256" key="15">
    <source>
        <dbReference type="ARBA" id="ARBA00033342"/>
    </source>
</evidence>
<evidence type="ECO:0000256" key="2">
    <source>
        <dbReference type="ARBA" id="ARBA00010527"/>
    </source>
</evidence>
<dbReference type="Pfam" id="PF02096">
    <property type="entry name" value="60KD_IMP"/>
    <property type="match status" value="1"/>
</dbReference>
<keyword evidence="21" id="KW-1185">Reference proteome</keyword>
<dbReference type="GO" id="GO:0005886">
    <property type="term" value="C:plasma membrane"/>
    <property type="evidence" value="ECO:0007669"/>
    <property type="project" value="UniProtKB-SubCell"/>
</dbReference>
<organism evidence="20 21">
    <name type="scientific">Georgenia thermotolerans</name>
    <dbReference type="NCBI Taxonomy" id="527326"/>
    <lineage>
        <taxon>Bacteria</taxon>
        <taxon>Bacillati</taxon>
        <taxon>Actinomycetota</taxon>
        <taxon>Actinomycetes</taxon>
        <taxon>Micrococcales</taxon>
        <taxon>Bogoriellaceae</taxon>
        <taxon>Georgenia</taxon>
    </lineage>
</organism>
<evidence type="ECO:0000313" key="21">
    <source>
        <dbReference type="Proteomes" id="UP000451860"/>
    </source>
</evidence>
<keyword evidence="10" id="KW-0143">Chaperone</keyword>
<protein>
    <recommendedName>
        <fullName evidence="3">Membrane protein insertase YidC</fullName>
    </recommendedName>
    <alternativeName>
        <fullName evidence="15">Foldase YidC</fullName>
    </alternativeName>
    <alternativeName>
        <fullName evidence="14">Membrane integrase YidC</fullName>
    </alternativeName>
    <alternativeName>
        <fullName evidence="13">Membrane protein YidC</fullName>
    </alternativeName>
</protein>
<evidence type="ECO:0000256" key="17">
    <source>
        <dbReference type="SAM" id="MobiDB-lite"/>
    </source>
</evidence>
<keyword evidence="4" id="KW-0813">Transport</keyword>
<dbReference type="EMBL" id="WHJE01000066">
    <property type="protein sequence ID" value="KAE8763558.1"/>
    <property type="molecule type" value="Genomic_DNA"/>
</dbReference>
<dbReference type="OrthoDB" id="9780552at2"/>
<evidence type="ECO:0000256" key="8">
    <source>
        <dbReference type="ARBA" id="ARBA00022989"/>
    </source>
</evidence>
<dbReference type="InterPro" id="IPR047196">
    <property type="entry name" value="YidC_ALB_C"/>
</dbReference>
<name>A0A7J5UMF1_9MICO</name>
<dbReference type="AlphaFoldDB" id="A0A7J5UMF1"/>
<keyword evidence="9 18" id="KW-0472">Membrane</keyword>
<feature type="compositionally biased region" description="Basic residues" evidence="17">
    <location>
        <begin position="309"/>
        <end position="318"/>
    </location>
</feature>
<dbReference type="InterPro" id="IPR028055">
    <property type="entry name" value="YidC/Oxa/ALB_C"/>
</dbReference>
<accession>A0A7J5UMF1</accession>
<dbReference type="Proteomes" id="UP000451860">
    <property type="component" value="Unassembled WGS sequence"/>
</dbReference>
<evidence type="ECO:0000256" key="10">
    <source>
        <dbReference type="ARBA" id="ARBA00023186"/>
    </source>
</evidence>
<evidence type="ECO:0000259" key="19">
    <source>
        <dbReference type="Pfam" id="PF02096"/>
    </source>
</evidence>
<evidence type="ECO:0000256" key="11">
    <source>
        <dbReference type="ARBA" id="ARBA00025034"/>
    </source>
</evidence>
<dbReference type="NCBIfam" id="NF002350">
    <property type="entry name" value="PRK01315.1"/>
    <property type="match status" value="1"/>
</dbReference>
<dbReference type="GO" id="GO:0032977">
    <property type="term" value="F:membrane insertase activity"/>
    <property type="evidence" value="ECO:0007669"/>
    <property type="project" value="InterPro"/>
</dbReference>
<reference evidence="20 21" key="1">
    <citation type="submission" date="2019-10" db="EMBL/GenBank/DDBJ databases">
        <title>Georgenia wutianyii sp. nov. and Georgenia yuyongxinii sp. nov. isolated from plateau pika (Ochotona curzoniae) in the Qinghai-Tibet plateau of China.</title>
        <authorList>
            <person name="Tian Z."/>
        </authorList>
    </citation>
    <scope>NUCLEOTIDE SEQUENCE [LARGE SCALE GENOMIC DNA]</scope>
    <source>
        <strain evidence="20 21">DSM 21501</strain>
    </source>
</reference>
<keyword evidence="6 16" id="KW-0812">Transmembrane</keyword>
<comment type="function">
    <text evidence="11">Required for the insertion and/or proper folding and/or complex formation of integral membrane proteins into the membrane. Involved in integration of membrane proteins that insert both dependently and independently of the Sec translocase complex, as well as at least some lipoproteins. Aids folding of multispanning membrane proteins.</text>
</comment>
<dbReference type="GO" id="GO:0015031">
    <property type="term" value="P:protein transport"/>
    <property type="evidence" value="ECO:0007669"/>
    <property type="project" value="UniProtKB-KW"/>
</dbReference>
<comment type="subunit">
    <text evidence="12">Interacts with the Sec translocase complex via SecD. Specifically interacts with transmembrane segments of nascent integral membrane proteins during membrane integration.</text>
</comment>
<evidence type="ECO:0000256" key="13">
    <source>
        <dbReference type="ARBA" id="ARBA00031538"/>
    </source>
</evidence>
<evidence type="ECO:0000256" key="12">
    <source>
        <dbReference type="ARBA" id="ARBA00026028"/>
    </source>
</evidence>
<feature type="region of interest" description="Disordered" evidence="17">
    <location>
        <begin position="282"/>
        <end position="388"/>
    </location>
</feature>
<evidence type="ECO:0000256" key="1">
    <source>
        <dbReference type="ARBA" id="ARBA00004651"/>
    </source>
</evidence>
<comment type="similarity">
    <text evidence="2">Belongs to the OXA1/ALB3/YidC family. Type 1 subfamily.</text>
</comment>
<feature type="transmembrane region" description="Helical" evidence="18">
    <location>
        <begin position="7"/>
        <end position="31"/>
    </location>
</feature>
<feature type="compositionally biased region" description="Acidic residues" evidence="17">
    <location>
        <begin position="335"/>
        <end position="347"/>
    </location>
</feature>
<evidence type="ECO:0000256" key="6">
    <source>
        <dbReference type="ARBA" id="ARBA00022692"/>
    </source>
</evidence>
<feature type="compositionally biased region" description="Basic residues" evidence="17">
    <location>
        <begin position="376"/>
        <end position="388"/>
    </location>
</feature>
<keyword evidence="7" id="KW-0653">Protein transport</keyword>
<proteinExistence type="inferred from homology"/>
<evidence type="ECO:0000256" key="4">
    <source>
        <dbReference type="ARBA" id="ARBA00022448"/>
    </source>
</evidence>
<keyword evidence="8 18" id="KW-1133">Transmembrane helix</keyword>
<feature type="compositionally biased region" description="Basic and acidic residues" evidence="17">
    <location>
        <begin position="361"/>
        <end position="371"/>
    </location>
</feature>
<feature type="transmembrane region" description="Helical" evidence="18">
    <location>
        <begin position="178"/>
        <end position="197"/>
    </location>
</feature>
<evidence type="ECO:0000256" key="16">
    <source>
        <dbReference type="RuleBase" id="RU003945"/>
    </source>
</evidence>
<evidence type="ECO:0000256" key="7">
    <source>
        <dbReference type="ARBA" id="ARBA00022927"/>
    </source>
</evidence>
<feature type="transmembrane region" description="Helical" evidence="18">
    <location>
        <begin position="222"/>
        <end position="246"/>
    </location>
</feature>
<evidence type="ECO:0000256" key="9">
    <source>
        <dbReference type="ARBA" id="ARBA00023136"/>
    </source>
</evidence>
<evidence type="ECO:0000313" key="20">
    <source>
        <dbReference type="EMBL" id="KAE8763558.1"/>
    </source>
</evidence>
<feature type="domain" description="Membrane insertase YidC/Oxa/ALB C-terminal" evidence="19">
    <location>
        <begin position="39"/>
        <end position="261"/>
    </location>
</feature>